<keyword evidence="3" id="KW-1185">Reference proteome</keyword>
<evidence type="ECO:0000256" key="1">
    <source>
        <dbReference type="SAM" id="Phobius"/>
    </source>
</evidence>
<keyword evidence="1" id="KW-0472">Membrane</keyword>
<proteinExistence type="predicted"/>
<dbReference type="GeneID" id="59052752"/>
<protein>
    <submittedName>
        <fullName evidence="2">Uncharacterized protein</fullName>
    </submittedName>
</protein>
<feature type="transmembrane region" description="Helical" evidence="1">
    <location>
        <begin position="20"/>
        <end position="40"/>
    </location>
</feature>
<keyword evidence="1" id="KW-1133">Transmembrane helix</keyword>
<accession>A0A0P1AW17</accession>
<dbReference type="EMBL" id="CCYD01001863">
    <property type="protein sequence ID" value="CEG45911.1"/>
    <property type="molecule type" value="Genomic_DNA"/>
</dbReference>
<sequence>MIKVVLKTILSNGRIHFDLMIRMASLVLQITLTWIIKIIAFKHLSDNFEACSSRALKAFRVAVGAQLCSLRMSIVDFDLFH</sequence>
<organism evidence="2 3">
    <name type="scientific">Plasmopara halstedii</name>
    <name type="common">Downy mildew of sunflower</name>
    <dbReference type="NCBI Taxonomy" id="4781"/>
    <lineage>
        <taxon>Eukaryota</taxon>
        <taxon>Sar</taxon>
        <taxon>Stramenopiles</taxon>
        <taxon>Oomycota</taxon>
        <taxon>Peronosporomycetes</taxon>
        <taxon>Peronosporales</taxon>
        <taxon>Peronosporaceae</taxon>
        <taxon>Plasmopara</taxon>
    </lineage>
</organism>
<dbReference type="Proteomes" id="UP000054928">
    <property type="component" value="Unassembled WGS sequence"/>
</dbReference>
<evidence type="ECO:0000313" key="2">
    <source>
        <dbReference type="EMBL" id="CEG45911.1"/>
    </source>
</evidence>
<evidence type="ECO:0000313" key="3">
    <source>
        <dbReference type="Proteomes" id="UP000054928"/>
    </source>
</evidence>
<name>A0A0P1AW17_PLAHL</name>
<reference evidence="3" key="1">
    <citation type="submission" date="2014-09" db="EMBL/GenBank/DDBJ databases">
        <authorList>
            <person name="Sharma Rahul"/>
            <person name="Thines Marco"/>
        </authorList>
    </citation>
    <scope>NUCLEOTIDE SEQUENCE [LARGE SCALE GENOMIC DNA]</scope>
</reference>
<dbReference type="AlphaFoldDB" id="A0A0P1AW17"/>
<keyword evidence="1" id="KW-0812">Transmembrane</keyword>
<dbReference type="RefSeq" id="XP_036263356.1">
    <property type="nucleotide sequence ID" value="XM_036407097.1"/>
</dbReference>